<dbReference type="Proteomes" id="UP001229313">
    <property type="component" value="Chromosome"/>
</dbReference>
<accession>A0ABY9P8F9</accession>
<name>A0ABY9P8F9_9GAMM</name>
<keyword evidence="2" id="KW-0732">Signal</keyword>
<organism evidence="3 4">
    <name type="scientific">Lysobacter yananisis</name>
    <dbReference type="NCBI Taxonomy" id="1003114"/>
    <lineage>
        <taxon>Bacteria</taxon>
        <taxon>Pseudomonadati</taxon>
        <taxon>Pseudomonadota</taxon>
        <taxon>Gammaproteobacteria</taxon>
        <taxon>Lysobacterales</taxon>
        <taxon>Lysobacteraceae</taxon>
        <taxon>Lysobacter</taxon>
    </lineage>
</organism>
<gene>
    <name evidence="3" type="ORF">RDV84_24565</name>
</gene>
<feature type="compositionally biased region" description="Low complexity" evidence="1">
    <location>
        <begin position="63"/>
        <end position="77"/>
    </location>
</feature>
<evidence type="ECO:0008006" key="5">
    <source>
        <dbReference type="Google" id="ProtNLM"/>
    </source>
</evidence>
<proteinExistence type="predicted"/>
<evidence type="ECO:0000256" key="2">
    <source>
        <dbReference type="SAM" id="SignalP"/>
    </source>
</evidence>
<evidence type="ECO:0000313" key="3">
    <source>
        <dbReference type="EMBL" id="WMT03090.1"/>
    </source>
</evidence>
<protein>
    <recommendedName>
        <fullName evidence="5">Secreted protein</fullName>
    </recommendedName>
</protein>
<dbReference type="EMBL" id="CP133568">
    <property type="protein sequence ID" value="WMT03090.1"/>
    <property type="molecule type" value="Genomic_DNA"/>
</dbReference>
<feature type="chain" id="PRO_5046134253" description="Secreted protein" evidence="2">
    <location>
        <begin position="23"/>
        <end position="180"/>
    </location>
</feature>
<keyword evidence="4" id="KW-1185">Reference proteome</keyword>
<sequence length="180" mass="19570">MRPFKLASVLLALLLLSFAAQARKPYVEIERRLTPQQLQEVGLSEEQLAKLNRMLRDADADASEGAAPGVAAAAPAEAEADDAGPQVGAGAPRERSPGAGQFIGLNDEPIKSRLKHDVAGWEPGTVFELENGQQWKVLKGRMSLKKPIPKPEIVVVPGVAGRWFLQVDEDMPKARVYRID</sequence>
<evidence type="ECO:0000256" key="1">
    <source>
        <dbReference type="SAM" id="MobiDB-lite"/>
    </source>
</evidence>
<feature type="region of interest" description="Disordered" evidence="1">
    <location>
        <begin position="59"/>
        <end position="102"/>
    </location>
</feature>
<feature type="signal peptide" evidence="2">
    <location>
        <begin position="1"/>
        <end position="22"/>
    </location>
</feature>
<reference evidence="3 4" key="1">
    <citation type="submission" date="2023-08" db="EMBL/GenBank/DDBJ databases">
        <title>The whole genome sequence of Lysobacter yananisis.</title>
        <authorList>
            <person name="Sun H."/>
        </authorList>
    </citation>
    <scope>NUCLEOTIDE SEQUENCE [LARGE SCALE GENOMIC DNA]</scope>
    <source>
        <strain evidence="3 4">SNNU513</strain>
    </source>
</reference>
<evidence type="ECO:0000313" key="4">
    <source>
        <dbReference type="Proteomes" id="UP001229313"/>
    </source>
</evidence>
<dbReference type="RefSeq" id="WP_309151945.1">
    <property type="nucleotide sequence ID" value="NZ_CP133568.1"/>
</dbReference>